<evidence type="ECO:0000256" key="1">
    <source>
        <dbReference type="SAM" id="MobiDB-lite"/>
    </source>
</evidence>
<dbReference type="SUPFAM" id="SSF50939">
    <property type="entry name" value="Sialidases"/>
    <property type="match status" value="1"/>
</dbReference>
<sequence length="382" mass="42211">MKSYLVVLISLFISLTVVVAGEPLQKTTTLWTGPPIAQGVKQIPFIPGVTHQTIHRAQKEGYKFLHGAAIIEHKGVLYANWANSPTNENGPHETLQGRRSRDGGKSWSELEVIGPGFEGPDRHSHGVLFVHDGKLWTICSRFGVGKKARKFNGLQAEAFVLNEETDCWESQGIVMNNCWPYDEPVRMKNGNLITGGQDKDGLPVVAISHGKDLTKWDTVAIPYPPELAPSFAETTVWAEGNIVRAIIRGGGGVAWISHSDDYGRTWSKAQKSNLPMPRAKAYLGKLSTGQQYLVSNLKNRDTLVISVSKPGETTLSRMWRIRDGKSKPPRFPGAAKGKQWSYPYAFEHDKKLYVVYSIGKEDCGLSILPVESLQFDASTESP</sequence>
<dbReference type="Gene3D" id="2.120.10.10">
    <property type="match status" value="1"/>
</dbReference>
<evidence type="ECO:0000313" key="4">
    <source>
        <dbReference type="Proteomes" id="UP000318704"/>
    </source>
</evidence>
<gene>
    <name evidence="3" type="ORF">V144x_41460</name>
</gene>
<dbReference type="KEGG" id="gaw:V144x_41460"/>
<dbReference type="AlphaFoldDB" id="A0A517W060"/>
<dbReference type="PANTHER" id="PTHR43752">
    <property type="entry name" value="BNR/ASP-BOX REPEAT FAMILY PROTEIN"/>
    <property type="match status" value="1"/>
</dbReference>
<dbReference type="RefSeq" id="WP_144987468.1">
    <property type="nucleotide sequence ID" value="NZ_CP037920.1"/>
</dbReference>
<dbReference type="CDD" id="cd15482">
    <property type="entry name" value="Sialidase_non-viral"/>
    <property type="match status" value="1"/>
</dbReference>
<dbReference type="InterPro" id="IPR036278">
    <property type="entry name" value="Sialidase_sf"/>
</dbReference>
<dbReference type="PANTHER" id="PTHR43752:SF2">
    <property type="entry name" value="BNR_ASP-BOX REPEAT FAMILY PROTEIN"/>
    <property type="match status" value="1"/>
</dbReference>
<name>A0A517W060_9PLAN</name>
<protein>
    <recommendedName>
        <fullName evidence="2">Sialidase domain-containing protein</fullName>
    </recommendedName>
</protein>
<dbReference type="EMBL" id="CP037920">
    <property type="protein sequence ID" value="QDT98639.1"/>
    <property type="molecule type" value="Genomic_DNA"/>
</dbReference>
<reference evidence="3 4" key="1">
    <citation type="submission" date="2019-03" db="EMBL/GenBank/DDBJ databases">
        <title>Deep-cultivation of Planctomycetes and their phenomic and genomic characterization uncovers novel biology.</title>
        <authorList>
            <person name="Wiegand S."/>
            <person name="Jogler M."/>
            <person name="Boedeker C."/>
            <person name="Pinto D."/>
            <person name="Vollmers J."/>
            <person name="Rivas-Marin E."/>
            <person name="Kohn T."/>
            <person name="Peeters S.H."/>
            <person name="Heuer A."/>
            <person name="Rast P."/>
            <person name="Oberbeckmann S."/>
            <person name="Bunk B."/>
            <person name="Jeske O."/>
            <person name="Meyerdierks A."/>
            <person name="Storesund J.E."/>
            <person name="Kallscheuer N."/>
            <person name="Luecker S."/>
            <person name="Lage O.M."/>
            <person name="Pohl T."/>
            <person name="Merkel B.J."/>
            <person name="Hornburger P."/>
            <person name="Mueller R.-W."/>
            <person name="Bruemmer F."/>
            <person name="Labrenz M."/>
            <person name="Spormann A.M."/>
            <person name="Op den Camp H."/>
            <person name="Overmann J."/>
            <person name="Amann R."/>
            <person name="Jetten M.S.M."/>
            <person name="Mascher T."/>
            <person name="Medema M.H."/>
            <person name="Devos D.P."/>
            <person name="Kaster A.-K."/>
            <person name="Ovreas L."/>
            <person name="Rohde M."/>
            <person name="Galperin M.Y."/>
            <person name="Jogler C."/>
        </authorList>
    </citation>
    <scope>NUCLEOTIDE SEQUENCE [LARGE SCALE GENOMIC DNA]</scope>
    <source>
        <strain evidence="3 4">V144</strain>
    </source>
</reference>
<accession>A0A517W060</accession>
<dbReference type="InterPro" id="IPR011040">
    <property type="entry name" value="Sialidase"/>
</dbReference>
<dbReference type="Proteomes" id="UP000318704">
    <property type="component" value="Chromosome"/>
</dbReference>
<evidence type="ECO:0000313" key="3">
    <source>
        <dbReference type="EMBL" id="QDT98639.1"/>
    </source>
</evidence>
<evidence type="ECO:0000259" key="2">
    <source>
        <dbReference type="Pfam" id="PF13088"/>
    </source>
</evidence>
<dbReference type="Pfam" id="PF13088">
    <property type="entry name" value="BNR_2"/>
    <property type="match status" value="1"/>
</dbReference>
<feature type="compositionally biased region" description="Basic and acidic residues" evidence="1">
    <location>
        <begin position="95"/>
        <end position="104"/>
    </location>
</feature>
<organism evidence="3 4">
    <name type="scientific">Gimesia aquarii</name>
    <dbReference type="NCBI Taxonomy" id="2527964"/>
    <lineage>
        <taxon>Bacteria</taxon>
        <taxon>Pseudomonadati</taxon>
        <taxon>Planctomycetota</taxon>
        <taxon>Planctomycetia</taxon>
        <taxon>Planctomycetales</taxon>
        <taxon>Planctomycetaceae</taxon>
        <taxon>Gimesia</taxon>
    </lineage>
</organism>
<feature type="domain" description="Sialidase" evidence="2">
    <location>
        <begin position="77"/>
        <end position="351"/>
    </location>
</feature>
<feature type="region of interest" description="Disordered" evidence="1">
    <location>
        <begin position="87"/>
        <end position="106"/>
    </location>
</feature>
<proteinExistence type="predicted"/>